<dbReference type="AlphaFoldDB" id="A0A1Q2LFH1"/>
<dbReference type="SUPFAM" id="SSF50978">
    <property type="entry name" value="WD40 repeat-like"/>
    <property type="match status" value="1"/>
</dbReference>
<evidence type="ECO:0008006" key="4">
    <source>
        <dbReference type="Google" id="ProtNLM"/>
    </source>
</evidence>
<evidence type="ECO:0000313" key="2">
    <source>
        <dbReference type="EMBL" id="AQQ59179.1"/>
    </source>
</evidence>
<gene>
    <name evidence="2" type="ORF">XJ32_02560</name>
</gene>
<proteinExistence type="predicted"/>
<dbReference type="Proteomes" id="UP000188298">
    <property type="component" value="Chromosome"/>
</dbReference>
<evidence type="ECO:0000256" key="1">
    <source>
        <dbReference type="SAM" id="SignalP"/>
    </source>
</evidence>
<keyword evidence="1" id="KW-0732">Signal</keyword>
<sequence length="279" mass="32221">MNIKLCLLFFVVCFLHACSHNSDLQTTNIAIKSITSLSQKDMEKYIPPSLDYGELDEKASQLALECNGTREAEKRASLFIANPRQIDNILICYDYYHASMLSSSKVILHIRDLTNNKHLSFKNAGLSDISADKELILIAQKGKFFLFSKTLDIIKTFNENPIFSNTRFSSAHFSQNQKYIVLETDDQVSIYDFNTYKLLYRIKANSNTDFYITPTFVYIESKKTNEMQFIALGDKLHTFVISSKELLEAYPYISFAKFPKYLIAMDRKLEFYLVELESL</sequence>
<dbReference type="EMBL" id="CP019645">
    <property type="protein sequence ID" value="AQQ59179.1"/>
    <property type="molecule type" value="Genomic_DNA"/>
</dbReference>
<dbReference type="KEGG" id="hbl:XJ32_02560"/>
<feature type="chain" id="PRO_5012456318" description="Lipoprotein" evidence="1">
    <location>
        <begin position="18"/>
        <end position="279"/>
    </location>
</feature>
<name>A0A1Q2LFH1_9HELI</name>
<feature type="signal peptide" evidence="1">
    <location>
        <begin position="1"/>
        <end position="17"/>
    </location>
</feature>
<accession>A0A1Q2LFH1</accession>
<dbReference type="InterPro" id="IPR036322">
    <property type="entry name" value="WD40_repeat_dom_sf"/>
</dbReference>
<organism evidence="2 3">
    <name type="scientific">Helicobacter bilis</name>
    <dbReference type="NCBI Taxonomy" id="37372"/>
    <lineage>
        <taxon>Bacteria</taxon>
        <taxon>Pseudomonadati</taxon>
        <taxon>Campylobacterota</taxon>
        <taxon>Epsilonproteobacteria</taxon>
        <taxon>Campylobacterales</taxon>
        <taxon>Helicobacteraceae</taxon>
        <taxon>Helicobacter</taxon>
    </lineage>
</organism>
<protein>
    <recommendedName>
        <fullName evidence="4">Lipoprotein</fullName>
    </recommendedName>
</protein>
<reference evidence="2 3" key="1">
    <citation type="submission" date="2017-02" db="EMBL/GenBank/DDBJ databases">
        <title>Whole genome sequencing of Helicobacter bilis strain AAQJH.</title>
        <authorList>
            <person name="Conlan S."/>
            <person name="Thomas P.J."/>
            <person name="Mullikin J."/>
            <person name="Palmore T.N."/>
            <person name="Frank K.M."/>
            <person name="Segre J.A."/>
        </authorList>
    </citation>
    <scope>NUCLEOTIDE SEQUENCE [LARGE SCALE GENOMIC DNA]</scope>
    <source>
        <strain evidence="2 3">AAQJH</strain>
    </source>
</reference>
<evidence type="ECO:0000313" key="3">
    <source>
        <dbReference type="Proteomes" id="UP000188298"/>
    </source>
</evidence>